<gene>
    <name evidence="2" type="ORF">HIM_07879</name>
</gene>
<name>A0A0F7ZYL6_9HYPO</name>
<keyword evidence="3" id="KW-1185">Reference proteome</keyword>
<evidence type="ECO:0000256" key="1">
    <source>
        <dbReference type="SAM" id="MobiDB-lite"/>
    </source>
</evidence>
<reference evidence="2 3" key="1">
    <citation type="journal article" date="2014" name="Genome Biol. Evol.">
        <title>Comparative genomics and transcriptomics analyses reveal divergent lifestyle features of nematode endoparasitic fungus Hirsutella minnesotensis.</title>
        <authorList>
            <person name="Lai Y."/>
            <person name="Liu K."/>
            <person name="Zhang X."/>
            <person name="Zhang X."/>
            <person name="Li K."/>
            <person name="Wang N."/>
            <person name="Shu C."/>
            <person name="Wu Y."/>
            <person name="Wang C."/>
            <person name="Bushley K.E."/>
            <person name="Xiang M."/>
            <person name="Liu X."/>
        </authorList>
    </citation>
    <scope>NUCLEOTIDE SEQUENCE [LARGE SCALE GENOMIC DNA]</scope>
    <source>
        <strain evidence="2 3">3608</strain>
    </source>
</reference>
<dbReference type="AlphaFoldDB" id="A0A0F7ZYL6"/>
<proteinExistence type="predicted"/>
<dbReference type="Proteomes" id="UP000054481">
    <property type="component" value="Unassembled WGS sequence"/>
</dbReference>
<feature type="compositionally biased region" description="Polar residues" evidence="1">
    <location>
        <begin position="80"/>
        <end position="102"/>
    </location>
</feature>
<organism evidence="2 3">
    <name type="scientific">Hirsutella minnesotensis 3608</name>
    <dbReference type="NCBI Taxonomy" id="1043627"/>
    <lineage>
        <taxon>Eukaryota</taxon>
        <taxon>Fungi</taxon>
        <taxon>Dikarya</taxon>
        <taxon>Ascomycota</taxon>
        <taxon>Pezizomycotina</taxon>
        <taxon>Sordariomycetes</taxon>
        <taxon>Hypocreomycetidae</taxon>
        <taxon>Hypocreales</taxon>
        <taxon>Ophiocordycipitaceae</taxon>
        <taxon>Hirsutella</taxon>
    </lineage>
</organism>
<feature type="compositionally biased region" description="Low complexity" evidence="1">
    <location>
        <begin position="51"/>
        <end position="62"/>
    </location>
</feature>
<accession>A0A0F7ZYL6</accession>
<feature type="compositionally biased region" description="Acidic residues" evidence="1">
    <location>
        <begin position="1"/>
        <end position="22"/>
    </location>
</feature>
<sequence>MSGATEDVDLEMNEESSSEELPELVMGEQDERQLMSNDAIEGWLDNVSVDSPSASALYPASPQEERARPEQVPVTPGAQRGSSIAQPTTGPGSLTVGSSLDSPGTRVFSVSPVSQGDWG</sequence>
<evidence type="ECO:0000313" key="2">
    <source>
        <dbReference type="EMBL" id="KJZ72687.1"/>
    </source>
</evidence>
<dbReference type="EMBL" id="KQ030543">
    <property type="protein sequence ID" value="KJZ72687.1"/>
    <property type="molecule type" value="Genomic_DNA"/>
</dbReference>
<feature type="region of interest" description="Disordered" evidence="1">
    <location>
        <begin position="1"/>
        <end position="119"/>
    </location>
</feature>
<evidence type="ECO:0000313" key="3">
    <source>
        <dbReference type="Proteomes" id="UP000054481"/>
    </source>
</evidence>
<protein>
    <submittedName>
        <fullName evidence="2">Uncharacterized protein</fullName>
    </submittedName>
</protein>